<dbReference type="STRING" id="391937.NA2_19116"/>
<dbReference type="InterPro" id="IPR013538">
    <property type="entry name" value="ASHA1/2-like_C"/>
</dbReference>
<comment type="caution">
    <text evidence="3">The sequence shown here is derived from an EMBL/GenBank/DDBJ whole genome shotgun (WGS) entry which is preliminary data.</text>
</comment>
<dbReference type="InterPro" id="IPR023393">
    <property type="entry name" value="START-like_dom_sf"/>
</dbReference>
<proteinExistence type="inferred from homology"/>
<evidence type="ECO:0000313" key="4">
    <source>
        <dbReference type="Proteomes" id="UP000006786"/>
    </source>
</evidence>
<dbReference type="EMBL" id="AMRM01000027">
    <property type="protein sequence ID" value="EKF17269.1"/>
    <property type="molecule type" value="Genomic_DNA"/>
</dbReference>
<evidence type="ECO:0000313" key="3">
    <source>
        <dbReference type="EMBL" id="EKF17269.1"/>
    </source>
</evidence>
<sequence>MNDTSTDTLSVIVEREMPHPPEKVWRALTQPHLIEAWLMKNTFKPAVNHRFNLDADWGTVDCEVRTSEPTRMLSYSWDTKDLRSTVTWTLTPTAGGTLLRMEQEGFRAHQQPYYQGAQAAWPRFLAGLENVLAGLD</sequence>
<dbReference type="RefSeq" id="WP_008598875.1">
    <property type="nucleotide sequence ID" value="NZ_AMRM01000027.1"/>
</dbReference>
<organism evidence="3 4">
    <name type="scientific">Nitratireductor pacificus pht-3B</name>
    <dbReference type="NCBI Taxonomy" id="391937"/>
    <lineage>
        <taxon>Bacteria</taxon>
        <taxon>Pseudomonadati</taxon>
        <taxon>Pseudomonadota</taxon>
        <taxon>Alphaproteobacteria</taxon>
        <taxon>Hyphomicrobiales</taxon>
        <taxon>Phyllobacteriaceae</taxon>
        <taxon>Nitratireductor</taxon>
    </lineage>
</organism>
<evidence type="ECO:0000259" key="2">
    <source>
        <dbReference type="Pfam" id="PF08327"/>
    </source>
</evidence>
<gene>
    <name evidence="3" type="ORF">NA2_19116</name>
</gene>
<name>K2LHQ5_9HYPH</name>
<feature type="domain" description="Activator of Hsp90 ATPase homologue 1/2-like C-terminal" evidence="2">
    <location>
        <begin position="19"/>
        <end position="132"/>
    </location>
</feature>
<evidence type="ECO:0000256" key="1">
    <source>
        <dbReference type="ARBA" id="ARBA00006817"/>
    </source>
</evidence>
<dbReference type="Gene3D" id="3.30.530.20">
    <property type="match status" value="1"/>
</dbReference>
<reference evidence="3 4" key="1">
    <citation type="journal article" date="2012" name="J. Bacteriol.">
        <title>Genome Sequence of Nitratireductor pacificus Type Strain pht-3B.</title>
        <authorList>
            <person name="Lai Q."/>
            <person name="Li G."/>
            <person name="Shao Z."/>
        </authorList>
    </citation>
    <scope>NUCLEOTIDE SEQUENCE [LARGE SCALE GENOMIC DNA]</scope>
    <source>
        <strain evidence="4">pht-3B</strain>
    </source>
</reference>
<dbReference type="AlphaFoldDB" id="K2LHQ5"/>
<dbReference type="CDD" id="cd07814">
    <property type="entry name" value="SRPBCC_CalC_Aha1-like"/>
    <property type="match status" value="1"/>
</dbReference>
<dbReference type="eggNOG" id="COG3832">
    <property type="taxonomic scope" value="Bacteria"/>
</dbReference>
<protein>
    <submittedName>
        <fullName evidence="3">Activator of Hsp90 ATPase-like protein</fullName>
    </submittedName>
</protein>
<dbReference type="SUPFAM" id="SSF55961">
    <property type="entry name" value="Bet v1-like"/>
    <property type="match status" value="1"/>
</dbReference>
<dbReference type="Proteomes" id="UP000006786">
    <property type="component" value="Unassembled WGS sequence"/>
</dbReference>
<dbReference type="PATRIC" id="fig|391937.3.peg.3925"/>
<keyword evidence="4" id="KW-1185">Reference proteome</keyword>
<dbReference type="Pfam" id="PF08327">
    <property type="entry name" value="AHSA1"/>
    <property type="match status" value="1"/>
</dbReference>
<accession>K2LHQ5</accession>
<dbReference type="OrthoDB" id="9803476at2"/>
<comment type="similarity">
    <text evidence="1">Belongs to the AHA1 family.</text>
</comment>